<evidence type="ECO:0000313" key="12">
    <source>
        <dbReference type="EMBL" id="SVB84125.1"/>
    </source>
</evidence>
<sequence length="342" mass="36585">MNDVDNCRRLSVEEVGAIGPSAEPVGECAELSGNQTTLNRSIDCAGVALHSGKKVSLSLKPAGPNMGIIFRRSDLPGLPEIKANWKNVVDTRMCTTLGNSKGVTISTVEHLMAALSGCHVDNAIVEVSGSEVPVMDGSAQPFVFLIECAGVKQLDASRRVIEVLRPVKVESEGRVAELLPSNSFSVGFQIEFDDCAISRQELFITLVNGTFKKEIARARTFGFVNDVEALRASGLALGGSLENAVVVDGDKVLNDGGLRYEDEFVRHKVLDAVGDLYLSGAPIRGHYRGVRAGHHMTNELLKALFAESASWRFIGHAGEEVSSSRGHMTGTTESFNPMAATA</sequence>
<feature type="compositionally biased region" description="Polar residues" evidence="11">
    <location>
        <begin position="322"/>
        <end position="335"/>
    </location>
</feature>
<organism evidence="12">
    <name type="scientific">marine metagenome</name>
    <dbReference type="NCBI Taxonomy" id="408172"/>
    <lineage>
        <taxon>unclassified sequences</taxon>
        <taxon>metagenomes</taxon>
        <taxon>ecological metagenomes</taxon>
    </lineage>
</organism>
<feature type="region of interest" description="Disordered" evidence="11">
    <location>
        <begin position="322"/>
        <end position="342"/>
    </location>
</feature>
<keyword evidence="9" id="KW-0443">Lipid metabolism</keyword>
<evidence type="ECO:0000256" key="6">
    <source>
        <dbReference type="ARBA" id="ARBA00022723"/>
    </source>
</evidence>
<dbReference type="NCBIfam" id="TIGR00325">
    <property type="entry name" value="lpxC"/>
    <property type="match status" value="1"/>
</dbReference>
<dbReference type="AlphaFoldDB" id="A0A382HAL0"/>
<dbReference type="Pfam" id="PF03331">
    <property type="entry name" value="LpxC"/>
    <property type="match status" value="1"/>
</dbReference>
<dbReference type="HAMAP" id="MF_00388">
    <property type="entry name" value="LpxC"/>
    <property type="match status" value="1"/>
</dbReference>
<dbReference type="InterPro" id="IPR020568">
    <property type="entry name" value="Ribosomal_Su5_D2-typ_SF"/>
</dbReference>
<evidence type="ECO:0000256" key="9">
    <source>
        <dbReference type="ARBA" id="ARBA00023098"/>
    </source>
</evidence>
<evidence type="ECO:0000256" key="1">
    <source>
        <dbReference type="ARBA" id="ARBA00001947"/>
    </source>
</evidence>
<dbReference type="EC" id="3.5.1.108" evidence="3"/>
<evidence type="ECO:0000256" key="4">
    <source>
        <dbReference type="ARBA" id="ARBA00022516"/>
    </source>
</evidence>
<evidence type="ECO:0000256" key="11">
    <source>
        <dbReference type="SAM" id="MobiDB-lite"/>
    </source>
</evidence>
<dbReference type="GO" id="GO:0016020">
    <property type="term" value="C:membrane"/>
    <property type="evidence" value="ECO:0007669"/>
    <property type="project" value="GOC"/>
</dbReference>
<dbReference type="InterPro" id="IPR004463">
    <property type="entry name" value="UDP-acyl_GlcNac_deAcase"/>
</dbReference>
<proteinExistence type="inferred from homology"/>
<comment type="cofactor">
    <cofactor evidence="1">
        <name>Zn(2+)</name>
        <dbReference type="ChEBI" id="CHEBI:29105"/>
    </cofactor>
</comment>
<dbReference type="GO" id="GO:0046872">
    <property type="term" value="F:metal ion binding"/>
    <property type="evidence" value="ECO:0007669"/>
    <property type="project" value="UniProtKB-KW"/>
</dbReference>
<dbReference type="GO" id="GO:0009245">
    <property type="term" value="P:lipid A biosynthetic process"/>
    <property type="evidence" value="ECO:0007669"/>
    <property type="project" value="UniProtKB-KW"/>
</dbReference>
<name>A0A382HAL0_9ZZZZ</name>
<reference evidence="12" key="1">
    <citation type="submission" date="2018-05" db="EMBL/GenBank/DDBJ databases">
        <authorList>
            <person name="Lanie J.A."/>
            <person name="Ng W.-L."/>
            <person name="Kazmierczak K.M."/>
            <person name="Andrzejewski T.M."/>
            <person name="Davidsen T.M."/>
            <person name="Wayne K.J."/>
            <person name="Tettelin H."/>
            <person name="Glass J.I."/>
            <person name="Rusch D."/>
            <person name="Podicherti R."/>
            <person name="Tsui H.-C.T."/>
            <person name="Winkler M.E."/>
        </authorList>
    </citation>
    <scope>NUCLEOTIDE SEQUENCE</scope>
</reference>
<accession>A0A382HAL0</accession>
<evidence type="ECO:0000256" key="3">
    <source>
        <dbReference type="ARBA" id="ARBA00012745"/>
    </source>
</evidence>
<dbReference type="InterPro" id="IPR015870">
    <property type="entry name" value="UDP-acyl_N-AcGlcN_deAcase_N"/>
</dbReference>
<evidence type="ECO:0000256" key="7">
    <source>
        <dbReference type="ARBA" id="ARBA00022801"/>
    </source>
</evidence>
<keyword evidence="4" id="KW-0444">Lipid biosynthesis</keyword>
<comment type="catalytic activity">
    <reaction evidence="10">
        <text>a UDP-3-O-[(3R)-3-hydroxyacyl]-N-acetyl-alpha-D-glucosamine + H2O = a UDP-3-O-[(3R)-3-hydroxyacyl]-alpha-D-glucosamine + acetate</text>
        <dbReference type="Rhea" id="RHEA:67816"/>
        <dbReference type="ChEBI" id="CHEBI:15377"/>
        <dbReference type="ChEBI" id="CHEBI:30089"/>
        <dbReference type="ChEBI" id="CHEBI:137740"/>
        <dbReference type="ChEBI" id="CHEBI:173225"/>
        <dbReference type="EC" id="3.5.1.108"/>
    </reaction>
</comment>
<dbReference type="Gene3D" id="3.30.1700.10">
    <property type="entry name" value="lpxc deacetylase, domain 2"/>
    <property type="match status" value="1"/>
</dbReference>
<dbReference type="Gene3D" id="3.30.230.20">
    <property type="entry name" value="lpxc deacetylase, domain 1"/>
    <property type="match status" value="1"/>
</dbReference>
<evidence type="ECO:0000256" key="10">
    <source>
        <dbReference type="ARBA" id="ARBA00024535"/>
    </source>
</evidence>
<dbReference type="SUPFAM" id="SSF54211">
    <property type="entry name" value="Ribosomal protein S5 domain 2-like"/>
    <property type="match status" value="2"/>
</dbReference>
<dbReference type="EMBL" id="UINC01060044">
    <property type="protein sequence ID" value="SVB84125.1"/>
    <property type="molecule type" value="Genomic_DNA"/>
</dbReference>
<keyword evidence="8" id="KW-0862">Zinc</keyword>
<protein>
    <recommendedName>
        <fullName evidence="3">UDP-3-O-acyl-N-acetylglucosamine deacetylase</fullName>
        <ecNumber evidence="3">3.5.1.108</ecNumber>
    </recommendedName>
</protein>
<keyword evidence="7" id="KW-0378">Hydrolase</keyword>
<evidence type="ECO:0000256" key="5">
    <source>
        <dbReference type="ARBA" id="ARBA00022556"/>
    </source>
</evidence>
<comment type="pathway">
    <text evidence="2">Glycolipid biosynthesis; lipid IV(A) biosynthesis; lipid IV(A) from (3R)-3-hydroxytetradecanoyl-[acyl-carrier-protein] and UDP-N-acetyl-alpha-D-glucosamine: step 2/6.</text>
</comment>
<evidence type="ECO:0000256" key="2">
    <source>
        <dbReference type="ARBA" id="ARBA00005002"/>
    </source>
</evidence>
<dbReference type="GO" id="GO:0103117">
    <property type="term" value="F:UDP-3-O-acyl-N-acetylglucosamine deacetylase activity"/>
    <property type="evidence" value="ECO:0007669"/>
    <property type="project" value="UniProtKB-EC"/>
</dbReference>
<dbReference type="PANTHER" id="PTHR33694:SF1">
    <property type="entry name" value="UDP-3-O-ACYL-N-ACETYLGLUCOSAMINE DEACETYLASE 1, MITOCHONDRIAL-RELATED"/>
    <property type="match status" value="1"/>
</dbReference>
<dbReference type="PANTHER" id="PTHR33694">
    <property type="entry name" value="UDP-3-O-ACYL-N-ACETYLGLUCOSAMINE DEACETYLASE 1, MITOCHONDRIAL-RELATED"/>
    <property type="match status" value="1"/>
</dbReference>
<dbReference type="UniPathway" id="UPA00359">
    <property type="reaction ID" value="UER00478"/>
</dbReference>
<keyword evidence="6" id="KW-0479">Metal-binding</keyword>
<dbReference type="InterPro" id="IPR011334">
    <property type="entry name" value="UDP-acyl_GlcNac_deAcase_C"/>
</dbReference>
<keyword evidence="5" id="KW-0441">Lipid A biosynthesis</keyword>
<evidence type="ECO:0000256" key="8">
    <source>
        <dbReference type="ARBA" id="ARBA00022833"/>
    </source>
</evidence>
<gene>
    <name evidence="12" type="ORF">METZ01_LOCUS236979</name>
</gene>